<feature type="region of interest" description="Disordered" evidence="1">
    <location>
        <begin position="360"/>
        <end position="379"/>
    </location>
</feature>
<feature type="compositionally biased region" description="Basic and acidic residues" evidence="1">
    <location>
        <begin position="15"/>
        <end position="29"/>
    </location>
</feature>
<dbReference type="OrthoDB" id="5407957at2759"/>
<name>A0A9P5X4K0_9AGAR</name>
<evidence type="ECO:0000313" key="4">
    <source>
        <dbReference type="Proteomes" id="UP000807342"/>
    </source>
</evidence>
<organism evidence="3 4">
    <name type="scientific">Macrolepiota fuliginosa MF-IS2</name>
    <dbReference type="NCBI Taxonomy" id="1400762"/>
    <lineage>
        <taxon>Eukaryota</taxon>
        <taxon>Fungi</taxon>
        <taxon>Dikarya</taxon>
        <taxon>Basidiomycota</taxon>
        <taxon>Agaricomycotina</taxon>
        <taxon>Agaricomycetes</taxon>
        <taxon>Agaricomycetidae</taxon>
        <taxon>Agaricales</taxon>
        <taxon>Agaricineae</taxon>
        <taxon>Agaricaceae</taxon>
        <taxon>Macrolepiota</taxon>
    </lineage>
</organism>
<dbReference type="Pfam" id="PF19343">
    <property type="entry name" value="HAM1_N"/>
    <property type="match status" value="1"/>
</dbReference>
<gene>
    <name evidence="3" type="ORF">P691DRAFT_763456</name>
</gene>
<feature type="region of interest" description="Disordered" evidence="1">
    <location>
        <begin position="11"/>
        <end position="40"/>
    </location>
</feature>
<feature type="compositionally biased region" description="Basic and acidic residues" evidence="1">
    <location>
        <begin position="485"/>
        <end position="495"/>
    </location>
</feature>
<dbReference type="PANTHER" id="PTHR31138:SF1">
    <property type="entry name" value="PDZ DOMAIN-CONTAINING PROTEIN"/>
    <property type="match status" value="1"/>
</dbReference>
<keyword evidence="4" id="KW-1185">Reference proteome</keyword>
<feature type="compositionally biased region" description="Low complexity" evidence="1">
    <location>
        <begin position="474"/>
        <end position="483"/>
    </location>
</feature>
<protein>
    <recommendedName>
        <fullName evidence="2">HAM1-like N-terminal domain-containing protein</fullName>
    </recommendedName>
</protein>
<accession>A0A9P5X4K0</accession>
<feature type="compositionally biased region" description="Acidic residues" evidence="1">
    <location>
        <begin position="496"/>
        <end position="509"/>
    </location>
</feature>
<dbReference type="PANTHER" id="PTHR31138">
    <property type="entry name" value="CHROMOSOME 19, WHOLE GENOME SHOTGUN SEQUENCE"/>
    <property type="match status" value="1"/>
</dbReference>
<feature type="compositionally biased region" description="Basic and acidic residues" evidence="1">
    <location>
        <begin position="579"/>
        <end position="600"/>
    </location>
</feature>
<proteinExistence type="predicted"/>
<dbReference type="InterPro" id="IPR045967">
    <property type="entry name" value="HAM1-like_N"/>
</dbReference>
<reference evidence="3" key="1">
    <citation type="submission" date="2020-11" db="EMBL/GenBank/DDBJ databases">
        <authorList>
            <consortium name="DOE Joint Genome Institute"/>
            <person name="Ahrendt S."/>
            <person name="Riley R."/>
            <person name="Andreopoulos W."/>
            <person name="Labutti K."/>
            <person name="Pangilinan J."/>
            <person name="Ruiz-Duenas F.J."/>
            <person name="Barrasa J.M."/>
            <person name="Sanchez-Garcia M."/>
            <person name="Camarero S."/>
            <person name="Miyauchi S."/>
            <person name="Serrano A."/>
            <person name="Linde D."/>
            <person name="Babiker R."/>
            <person name="Drula E."/>
            <person name="Ayuso-Fernandez I."/>
            <person name="Pacheco R."/>
            <person name="Padilla G."/>
            <person name="Ferreira P."/>
            <person name="Barriuso J."/>
            <person name="Kellner H."/>
            <person name="Castanera R."/>
            <person name="Alfaro M."/>
            <person name="Ramirez L."/>
            <person name="Pisabarro A.G."/>
            <person name="Kuo A."/>
            <person name="Tritt A."/>
            <person name="Lipzen A."/>
            <person name="He G."/>
            <person name="Yan M."/>
            <person name="Ng V."/>
            <person name="Cullen D."/>
            <person name="Martin F."/>
            <person name="Rosso M.-N."/>
            <person name="Henrissat B."/>
            <person name="Hibbett D."/>
            <person name="Martinez A.T."/>
            <person name="Grigoriev I.V."/>
        </authorList>
    </citation>
    <scope>NUCLEOTIDE SEQUENCE</scope>
    <source>
        <strain evidence="3">MF-IS2</strain>
    </source>
</reference>
<feature type="compositionally biased region" description="Acidic residues" evidence="1">
    <location>
        <begin position="601"/>
        <end position="611"/>
    </location>
</feature>
<comment type="caution">
    <text evidence="3">The sequence shown here is derived from an EMBL/GenBank/DDBJ whole genome shotgun (WGS) entry which is preliminary data.</text>
</comment>
<dbReference type="EMBL" id="MU151381">
    <property type="protein sequence ID" value="KAF9444373.1"/>
    <property type="molecule type" value="Genomic_DNA"/>
</dbReference>
<evidence type="ECO:0000313" key="3">
    <source>
        <dbReference type="EMBL" id="KAF9444373.1"/>
    </source>
</evidence>
<feature type="region of interest" description="Disordered" evidence="1">
    <location>
        <begin position="579"/>
        <end position="646"/>
    </location>
</feature>
<dbReference type="Proteomes" id="UP000807342">
    <property type="component" value="Unassembled WGS sequence"/>
</dbReference>
<sequence length="1305" mass="142367">MDACFSCFSRSGRGTQDDHETLLPKRRAEPSLSEPPPDESLHKLTDVLVALSAGKLPSQAQINHFLRRVLQLNLLQVGQAKEGITPDISRGNGPLSKKGRKVIHDLEEVMQAILRFGMEKNDDNLLQDLFSQLYQMDTEECPISLEASSGGSSKTEAMKKRAGNVKDGLKKQAPNRSEISADAKEMLNAFKTLGMTFLTSSVFRLILVDAISIGQELVAHAASDVAGAALQVHDIAEKVEERTGEARLSTSLQEGGSMKGQAAKVVEEGKAAASSVAHNVQQTMKEKQQEWEGHAVETEEEMKRRLIIRIQEVVNRAQESPPSRRAILAILQIIRKYAHKFTAACQEATASVQDAAEKLTGGCSSDKPRAKQNRATSTPAPQEIPIKFFKTSYPPKPYGPPPSKVLIPGIKIDDPHLQYFLEDAKRMMERIAQGHQLNDLVSTLGDVIKDTITTPQDLGRAMERLTHEKPLSPPSSESAESASIRTEKHTEHTEYSTDDPSGESSDSSDGEEKQDQGNLLVMYISSVGRYLDKAMSQPGWVTSRRGKRGLETLYDATQDLLHLAGDVVIEVEEAMKEDIEQTGGLRDEAEAEHEHEQEDQAREEEDGEGTDGDSRDSKTWEKVDKGKGIQRSPTTEGGTTTTKSKAKENFRQVIHQWVEDITKLLKQVGNYVDAVEGDRTTMKLINNLEVLREDVAELFNAGKHNANTATSATGTSSTKQRTQRYAERAKSTLATYTQWLSWSLPRLLWLLPLEAIPVPRIEFRTDDAEGAVDALWIRGMACRADIFGGGRGGDGGGTAAQANGLGAGRAGVAGKLIPDEILLRHWTEVKVTMPEGAGVGGIGAEDAQMRMGLQAEGGRRSESTIEATSRLRVKMDGIKACVHGMGYYYRYSGALFTYEDEGLLGVDLGTSPSSGGKNPGLSIDVELEVDNSDIEMDLSDTLIIGTSGVELPLLVIEDVDDTGSTTSESDIDPDAPQNFDVQEAISEAVHTATTIRVHEHTSISKQHPGPGSTTAKVPIEVVLAHTTPLFKVLTVAISLSNLKFRFEKSKHWIINKLLVQPFALNSILGKVARGVLEEKVKRFLEAVGRGAGVILGEAQRRAFDRREITVQSGIECRSGVDWVYVEEEEGEGMKLSDLYAALLDRGPEIFAYYGGSGPELCKPGRVEVDSGRIVYMQKGQQPVASGGMVIRPHGGGEDEGNSEDEYIGDEDEIGYSVSKGTEEDVMIANAGPQLFPGKGGPHYGAPGRGEGSDVNVSAIVRERVDMGIGRAKQAYGYLEQEEKVNKKGWEREVKAGDWRSLAFDF</sequence>
<evidence type="ECO:0000259" key="2">
    <source>
        <dbReference type="Pfam" id="PF19343"/>
    </source>
</evidence>
<feature type="domain" description="HAM1-like N-terminal" evidence="2">
    <location>
        <begin position="44"/>
        <end position="290"/>
    </location>
</feature>
<feature type="region of interest" description="Disordered" evidence="1">
    <location>
        <begin position="465"/>
        <end position="516"/>
    </location>
</feature>
<feature type="compositionally biased region" description="Basic and acidic residues" evidence="1">
    <location>
        <begin position="612"/>
        <end position="627"/>
    </location>
</feature>
<evidence type="ECO:0000256" key="1">
    <source>
        <dbReference type="SAM" id="MobiDB-lite"/>
    </source>
</evidence>